<evidence type="ECO:0000256" key="1">
    <source>
        <dbReference type="ARBA" id="ARBA00022499"/>
    </source>
</evidence>
<dbReference type="Gene3D" id="1.10.533.10">
    <property type="entry name" value="Death Domain, Fas"/>
    <property type="match status" value="1"/>
</dbReference>
<evidence type="ECO:0000313" key="8">
    <source>
        <dbReference type="Proteomes" id="UP001164746"/>
    </source>
</evidence>
<evidence type="ECO:0000256" key="4">
    <source>
        <dbReference type="ARBA" id="ARBA00022843"/>
    </source>
</evidence>
<evidence type="ECO:0000256" key="3">
    <source>
        <dbReference type="ARBA" id="ARBA00022588"/>
    </source>
</evidence>
<evidence type="ECO:0000256" key="2">
    <source>
        <dbReference type="ARBA" id="ARBA00022553"/>
    </source>
</evidence>
<evidence type="ECO:0000259" key="6">
    <source>
        <dbReference type="Pfam" id="PF16739"/>
    </source>
</evidence>
<organism evidence="7 8">
    <name type="scientific">Mya arenaria</name>
    <name type="common">Soft-shell clam</name>
    <dbReference type="NCBI Taxonomy" id="6604"/>
    <lineage>
        <taxon>Eukaryota</taxon>
        <taxon>Metazoa</taxon>
        <taxon>Spiralia</taxon>
        <taxon>Lophotrochozoa</taxon>
        <taxon>Mollusca</taxon>
        <taxon>Bivalvia</taxon>
        <taxon>Autobranchia</taxon>
        <taxon>Heteroconchia</taxon>
        <taxon>Euheterodonta</taxon>
        <taxon>Imparidentia</taxon>
        <taxon>Neoheterodontei</taxon>
        <taxon>Myida</taxon>
        <taxon>Myoidea</taxon>
        <taxon>Myidae</taxon>
        <taxon>Mya</taxon>
    </lineage>
</organism>
<dbReference type="Proteomes" id="UP001164746">
    <property type="component" value="Chromosome 12"/>
</dbReference>
<name>A0ABY7FFE0_MYAAR</name>
<dbReference type="InterPro" id="IPR031964">
    <property type="entry name" value="CARD_dom"/>
</dbReference>
<dbReference type="Pfam" id="PF16739">
    <property type="entry name" value="CARD_2"/>
    <property type="match status" value="1"/>
</dbReference>
<keyword evidence="8" id="KW-1185">Reference proteome</keyword>
<keyword evidence="4" id="KW-0832">Ubl conjugation</keyword>
<protein>
    <recommendedName>
        <fullName evidence="6">Caspase recruitment domain-containing protein</fullName>
    </recommendedName>
</protein>
<accession>A0ABY7FFE0</accession>
<gene>
    <name evidence="7" type="ORF">MAR_014872</name>
</gene>
<reference evidence="7" key="1">
    <citation type="submission" date="2022-11" db="EMBL/GenBank/DDBJ databases">
        <title>Centuries of genome instability and evolution in soft-shell clam transmissible cancer (bioRxiv).</title>
        <authorList>
            <person name="Hart S.F.M."/>
            <person name="Yonemitsu M.A."/>
            <person name="Giersch R.M."/>
            <person name="Beal B.F."/>
            <person name="Arriagada G."/>
            <person name="Davis B.W."/>
            <person name="Ostrander E.A."/>
            <person name="Goff S.P."/>
            <person name="Metzger M.J."/>
        </authorList>
    </citation>
    <scope>NUCLEOTIDE SEQUENCE</scope>
    <source>
        <strain evidence="7">MELC-2E11</strain>
        <tissue evidence="7">Siphon/mantle</tissue>
    </source>
</reference>
<keyword evidence="2" id="KW-0597">Phosphoprotein</keyword>
<proteinExistence type="predicted"/>
<feature type="domain" description="Caspase recruitment" evidence="6">
    <location>
        <begin position="11"/>
        <end position="90"/>
    </location>
</feature>
<keyword evidence="1" id="KW-1017">Isopeptide bond</keyword>
<sequence length="96" mass="10744">MDVKDKDAFLKILPEFCQTVDPMTLIIDLPCLSQTDREQIMNSQTGALHGSTSLAAQLLHSALIRRQQGFREIVLALRKNGRDDLADKMDPGHNIN</sequence>
<evidence type="ECO:0000313" key="7">
    <source>
        <dbReference type="EMBL" id="WAR20898.1"/>
    </source>
</evidence>
<dbReference type="EMBL" id="CP111023">
    <property type="protein sequence ID" value="WAR20898.1"/>
    <property type="molecule type" value="Genomic_DNA"/>
</dbReference>
<evidence type="ECO:0000256" key="5">
    <source>
        <dbReference type="ARBA" id="ARBA00022859"/>
    </source>
</evidence>
<dbReference type="InterPro" id="IPR011029">
    <property type="entry name" value="DEATH-like_dom_sf"/>
</dbReference>
<keyword evidence="5" id="KW-0391">Immunity</keyword>
<keyword evidence="3" id="KW-0399">Innate immunity</keyword>